<reference evidence="1" key="2">
    <citation type="submission" date="2020-11" db="EMBL/GenBank/DDBJ databases">
        <authorList>
            <person name="McCartney M.A."/>
            <person name="Auch B."/>
            <person name="Kono T."/>
            <person name="Mallez S."/>
            <person name="Becker A."/>
            <person name="Gohl D.M."/>
            <person name="Silverstein K.A.T."/>
            <person name="Koren S."/>
            <person name="Bechman K.B."/>
            <person name="Herman A."/>
            <person name="Abrahante J.E."/>
            <person name="Garbe J."/>
        </authorList>
    </citation>
    <scope>NUCLEOTIDE SEQUENCE</scope>
    <source>
        <strain evidence="1">Duluth1</strain>
        <tissue evidence="1">Whole animal</tissue>
    </source>
</reference>
<dbReference type="EMBL" id="JAIWYP010000010">
    <property type="protein sequence ID" value="KAH3747229.1"/>
    <property type="molecule type" value="Genomic_DNA"/>
</dbReference>
<proteinExistence type="predicted"/>
<name>A0A9D4DGM3_DREPO</name>
<protein>
    <submittedName>
        <fullName evidence="1">Uncharacterized protein</fullName>
    </submittedName>
</protein>
<dbReference type="AlphaFoldDB" id="A0A9D4DGM3"/>
<evidence type="ECO:0000313" key="1">
    <source>
        <dbReference type="EMBL" id="KAH3747229.1"/>
    </source>
</evidence>
<evidence type="ECO:0000313" key="2">
    <source>
        <dbReference type="Proteomes" id="UP000828390"/>
    </source>
</evidence>
<reference evidence="1" key="1">
    <citation type="journal article" date="2019" name="bioRxiv">
        <title>The Genome of the Zebra Mussel, Dreissena polymorpha: A Resource for Invasive Species Research.</title>
        <authorList>
            <person name="McCartney M.A."/>
            <person name="Auch B."/>
            <person name="Kono T."/>
            <person name="Mallez S."/>
            <person name="Zhang Y."/>
            <person name="Obille A."/>
            <person name="Becker A."/>
            <person name="Abrahante J.E."/>
            <person name="Garbe J."/>
            <person name="Badalamenti J.P."/>
            <person name="Herman A."/>
            <person name="Mangelson H."/>
            <person name="Liachko I."/>
            <person name="Sullivan S."/>
            <person name="Sone E.D."/>
            <person name="Koren S."/>
            <person name="Silverstein K.A.T."/>
            <person name="Beckman K.B."/>
            <person name="Gohl D.M."/>
        </authorList>
    </citation>
    <scope>NUCLEOTIDE SEQUENCE</scope>
    <source>
        <strain evidence="1">Duluth1</strain>
        <tissue evidence="1">Whole animal</tissue>
    </source>
</reference>
<gene>
    <name evidence="1" type="ORF">DPMN_181651</name>
</gene>
<comment type="caution">
    <text evidence="1">The sequence shown here is derived from an EMBL/GenBank/DDBJ whole genome shotgun (WGS) entry which is preliminary data.</text>
</comment>
<keyword evidence="2" id="KW-1185">Reference proteome</keyword>
<sequence length="71" mass="8021">MFLQIFNVDETGWTGKEKSTHRFIALTDSSHVIKRKTSENGHINAQVCVSGIGRFLPTMVVYKVSQNSHSR</sequence>
<dbReference type="Proteomes" id="UP000828390">
    <property type="component" value="Unassembled WGS sequence"/>
</dbReference>
<accession>A0A9D4DGM3</accession>
<organism evidence="1 2">
    <name type="scientific">Dreissena polymorpha</name>
    <name type="common">Zebra mussel</name>
    <name type="synonym">Mytilus polymorpha</name>
    <dbReference type="NCBI Taxonomy" id="45954"/>
    <lineage>
        <taxon>Eukaryota</taxon>
        <taxon>Metazoa</taxon>
        <taxon>Spiralia</taxon>
        <taxon>Lophotrochozoa</taxon>
        <taxon>Mollusca</taxon>
        <taxon>Bivalvia</taxon>
        <taxon>Autobranchia</taxon>
        <taxon>Heteroconchia</taxon>
        <taxon>Euheterodonta</taxon>
        <taxon>Imparidentia</taxon>
        <taxon>Neoheterodontei</taxon>
        <taxon>Myida</taxon>
        <taxon>Dreissenoidea</taxon>
        <taxon>Dreissenidae</taxon>
        <taxon>Dreissena</taxon>
    </lineage>
</organism>